<proteinExistence type="predicted"/>
<protein>
    <submittedName>
        <fullName evidence="1">Uncharacterized protein</fullName>
    </submittedName>
</protein>
<keyword evidence="2" id="KW-1185">Reference proteome</keyword>
<dbReference type="RefSeq" id="WP_187780131.1">
    <property type="nucleotide sequence ID" value="NZ_JACTUZ010000117.1"/>
</dbReference>
<dbReference type="Proteomes" id="UP000603940">
    <property type="component" value="Unassembled WGS sequence"/>
</dbReference>
<evidence type="ECO:0000313" key="2">
    <source>
        <dbReference type="Proteomes" id="UP000603940"/>
    </source>
</evidence>
<evidence type="ECO:0000313" key="1">
    <source>
        <dbReference type="EMBL" id="MBC9179078.1"/>
    </source>
</evidence>
<accession>A0ABR7RBI8</accession>
<sequence length="151" mass="16044">MPSTGVVTGAKVAFVLVAEDDEEEPEPHIAITFRHPPRADRTLLFGTRSRDRLIEALGVGAIERMVAQAEADCGAFNAAQEAFRRVSESIACALSAENITDYVIRSTVDDVHASDVSGDLVLISGRLRGSASFDAIVPPPLVPVLVGMLSD</sequence>
<gene>
    <name evidence="1" type="ORF">IBL25_19220</name>
</gene>
<comment type="caution">
    <text evidence="1">The sequence shown here is derived from an EMBL/GenBank/DDBJ whole genome shotgun (WGS) entry which is preliminary data.</text>
</comment>
<name>A0ABR7RBI8_9PROT</name>
<reference evidence="1 2" key="1">
    <citation type="journal article" date="2009" name="Int. J. Syst. Evol. Microbiol.">
        <title>Transfer of Teichococcus ludipueritiae and Muricoccus roseus to the genus Roseomonas, as Roseomonas ludipueritiae comb. nov. and Roseomonas rosea comb. nov., respectively, and emended description of the genus Roseomonas.</title>
        <authorList>
            <person name="Sanchez-Porro C."/>
            <person name="Gallego V."/>
            <person name="Busse H.J."/>
            <person name="Kampfer P."/>
            <person name="Ventosa A."/>
        </authorList>
    </citation>
    <scope>NUCLEOTIDE SEQUENCE [LARGE SCALE GENOMIC DNA]</scope>
    <source>
        <strain evidence="1 2">DSM 14915</strain>
    </source>
</reference>
<organism evidence="1 2">
    <name type="scientific">Pseudoroseomonas ludipueritiae</name>
    <dbReference type="NCBI Taxonomy" id="198093"/>
    <lineage>
        <taxon>Bacteria</taxon>
        <taxon>Pseudomonadati</taxon>
        <taxon>Pseudomonadota</taxon>
        <taxon>Alphaproteobacteria</taxon>
        <taxon>Acetobacterales</taxon>
        <taxon>Acetobacteraceae</taxon>
        <taxon>Pseudoroseomonas</taxon>
    </lineage>
</organism>
<dbReference type="EMBL" id="JACTUZ010000117">
    <property type="protein sequence ID" value="MBC9179078.1"/>
    <property type="molecule type" value="Genomic_DNA"/>
</dbReference>